<evidence type="ECO:0000313" key="3">
    <source>
        <dbReference type="Proteomes" id="UP000278756"/>
    </source>
</evidence>
<protein>
    <submittedName>
        <fullName evidence="2">Uroporphyrinogen-III synthase</fullName>
        <ecNumber evidence="2">4.2.1.75</ecNumber>
    </submittedName>
</protein>
<dbReference type="EMBL" id="AP018827">
    <property type="protein sequence ID" value="BBF79470.1"/>
    <property type="molecule type" value="Genomic_DNA"/>
</dbReference>
<dbReference type="GO" id="GO:0004852">
    <property type="term" value="F:uroporphyrinogen-III synthase activity"/>
    <property type="evidence" value="ECO:0007669"/>
    <property type="project" value="UniProtKB-EC"/>
</dbReference>
<evidence type="ECO:0000313" key="2">
    <source>
        <dbReference type="EMBL" id="BBF79470.1"/>
    </source>
</evidence>
<dbReference type="Proteomes" id="UP000278756">
    <property type="component" value="Chromosome 1"/>
</dbReference>
<sequence>MNPPLIWVTRTEPQASVTAQALRARGFEVVNDPLLEVEPLSPDIDVARFAHIIATSINGLKAFTRQYATRHQTVWAVGDATAREAREAGFNTVHSARGDVEDLIRLLKAEAPQGPLLYPQPETPARDLTAALSGFDLHPVLFYRTVGRDAPDARAQIAAITHILLYSPRGAQACAPYLSGATARVLCISEATAQRLREHLNFTGNLPSAGLNIEVAASPDEEALFARL</sequence>
<feature type="domain" description="Tetrapyrrole biosynthesis uroporphyrinogen III synthase" evidence="1">
    <location>
        <begin position="17"/>
        <end position="199"/>
    </location>
</feature>
<dbReference type="InterPro" id="IPR003754">
    <property type="entry name" value="4pyrrol_synth_uPrphyn_synth"/>
</dbReference>
<dbReference type="CDD" id="cd06578">
    <property type="entry name" value="HemD"/>
    <property type="match status" value="1"/>
</dbReference>
<dbReference type="RefSeq" id="WP_126419473.1">
    <property type="nucleotide sequence ID" value="NZ_AP018827.1"/>
</dbReference>
<organism evidence="2 3">
    <name type="scientific">Asticcacaulis excentricus</name>
    <dbReference type="NCBI Taxonomy" id="78587"/>
    <lineage>
        <taxon>Bacteria</taxon>
        <taxon>Pseudomonadati</taxon>
        <taxon>Pseudomonadota</taxon>
        <taxon>Alphaproteobacteria</taxon>
        <taxon>Caulobacterales</taxon>
        <taxon>Caulobacteraceae</taxon>
        <taxon>Asticcacaulis</taxon>
    </lineage>
</organism>
<dbReference type="AlphaFoldDB" id="A0A3G9FWN6"/>
<dbReference type="GO" id="GO:0033014">
    <property type="term" value="P:tetrapyrrole biosynthetic process"/>
    <property type="evidence" value="ECO:0007669"/>
    <property type="project" value="InterPro"/>
</dbReference>
<name>A0A3G9FWN6_9CAUL</name>
<proteinExistence type="predicted"/>
<dbReference type="Gene3D" id="3.40.50.10090">
    <property type="match status" value="2"/>
</dbReference>
<gene>
    <name evidence="2" type="ORF">EM6_0036</name>
</gene>
<dbReference type="InterPro" id="IPR036108">
    <property type="entry name" value="4pyrrol_syn_uPrphyn_synt_sf"/>
</dbReference>
<reference evidence="3" key="1">
    <citation type="journal article" date="2017" name="Biotechnol. Biofuels">
        <title>Evaluation of environmental bacterial communities as a factor affecting the growth of duckweed Lemna minor.</title>
        <authorList>
            <person name="Ishizawa H."/>
            <person name="Kuroda M."/>
            <person name="Morikawa M."/>
            <person name="Ike M."/>
        </authorList>
    </citation>
    <scope>NUCLEOTIDE SEQUENCE [LARGE SCALE GENOMIC DNA]</scope>
    <source>
        <strain evidence="3">M6</strain>
    </source>
</reference>
<dbReference type="Pfam" id="PF02602">
    <property type="entry name" value="HEM4"/>
    <property type="match status" value="1"/>
</dbReference>
<keyword evidence="2" id="KW-0456">Lyase</keyword>
<dbReference type="SUPFAM" id="SSF69618">
    <property type="entry name" value="HemD-like"/>
    <property type="match status" value="1"/>
</dbReference>
<accession>A0A3G9FWN6</accession>
<reference evidence="3" key="2">
    <citation type="journal article" date="2017" name="Plant Physiol. Biochem.">
        <title>Differential oxidative and antioxidative response of duckweed Lemna minor toward plant growth promoting/inhibiting bacteria.</title>
        <authorList>
            <person name="Ishizawa H."/>
            <person name="Kuroda M."/>
            <person name="Morikawa M."/>
            <person name="Ike M."/>
        </authorList>
    </citation>
    <scope>NUCLEOTIDE SEQUENCE [LARGE SCALE GENOMIC DNA]</scope>
    <source>
        <strain evidence="3">M6</strain>
    </source>
</reference>
<dbReference type="EC" id="4.2.1.75" evidence="2"/>
<dbReference type="OrthoDB" id="7204250at2"/>
<evidence type="ECO:0000259" key="1">
    <source>
        <dbReference type="Pfam" id="PF02602"/>
    </source>
</evidence>